<dbReference type="PANTHER" id="PTHR10073">
    <property type="entry name" value="DNA MISMATCH REPAIR PROTEIN MLH, PMS, MUTL"/>
    <property type="match status" value="1"/>
</dbReference>
<dbReference type="Gene3D" id="3.30.1370.100">
    <property type="entry name" value="MutL, C-terminal domain, regulatory subdomain"/>
    <property type="match status" value="1"/>
</dbReference>
<dbReference type="GO" id="GO:0016887">
    <property type="term" value="F:ATP hydrolysis activity"/>
    <property type="evidence" value="ECO:0007669"/>
    <property type="project" value="InterPro"/>
</dbReference>
<name>A0A9D1N792_9FIRM</name>
<dbReference type="InterPro" id="IPR042120">
    <property type="entry name" value="MutL_C_dimsub"/>
</dbReference>
<dbReference type="PROSITE" id="PS00058">
    <property type="entry name" value="DNA_MISMATCH_REPAIR_1"/>
    <property type="match status" value="1"/>
</dbReference>
<dbReference type="InterPro" id="IPR002099">
    <property type="entry name" value="MutL/Mlh/PMS"/>
</dbReference>
<dbReference type="SUPFAM" id="SSF55874">
    <property type="entry name" value="ATPase domain of HSP90 chaperone/DNA topoisomerase II/histidine kinase"/>
    <property type="match status" value="1"/>
</dbReference>
<feature type="domain" description="DNA mismatch repair protein S5" evidence="7">
    <location>
        <begin position="207"/>
        <end position="325"/>
    </location>
</feature>
<sequence length="626" mass="69380">MIRILDKSTADKIAAGEVIDRPVSIIKELLENSLDADATSITVEIKNGGKSYIRVTDNGCGIEGDQAELAFTRHATSKISTAQDLDAIHTLGFRGEALASICAVARVELITRTDGAKTGRKISVEGSQVLENNATGCPEGTTVTVRDLFYNVPARQKFLASDSAETRRIVDMVSRLSLAYGDVKITLINNGKHVFSTRGNGNIYNNIVTVYGNEAGKDLLPVEGAMSGYILKGFVSAPSASSPSRSRQIFCVNGRIVSSKVMEKGLEAAYKEKLFHGRFPVAFLFLSMPAEKVDVNVHPTKKEIRFDDDFEVEDFIERNVQRALTAKEALPQIRSENIRSAATGSPDIPAGTATAQEPLRPAAPSPAVAEERGGYASRSISAAPAGEKQGCDRDGTEHEYEEHQVDIKSLLSSMRERHDNEERAIHPEPAENMYFDFRELDYTGTLFNTYIMASDEDDFYLIDQHAAHERVFYEKLLNQYNSAEKSSQQLLLPINIGVSVNVTASEETWIDDLRAMGYDIEFFGNNTYIVREIPAFMDISEAEAFLSDFFSALDDKPDLTDRRMLEKIIMKSCKSAVKGGDVLSFQEIDSLIKDLSSCVNPFSCPHGRPTFIRMTRYEIEKMFKRV</sequence>
<dbReference type="HAMAP" id="MF_00149">
    <property type="entry name" value="DNA_mis_repair"/>
    <property type="match status" value="1"/>
</dbReference>
<dbReference type="EMBL" id="DVOB01000107">
    <property type="protein sequence ID" value="HIU96022.1"/>
    <property type="molecule type" value="Genomic_DNA"/>
</dbReference>
<comment type="caution">
    <text evidence="8">The sequence shown here is derived from an EMBL/GenBank/DDBJ whole genome shotgun (WGS) entry which is preliminary data.</text>
</comment>
<reference evidence="8" key="1">
    <citation type="submission" date="2020-10" db="EMBL/GenBank/DDBJ databases">
        <authorList>
            <person name="Gilroy R."/>
        </authorList>
    </citation>
    <scope>NUCLEOTIDE SEQUENCE</scope>
    <source>
        <strain evidence="8">ChiSjej4B22-8349</strain>
    </source>
</reference>
<dbReference type="NCBIfam" id="TIGR00585">
    <property type="entry name" value="mutl"/>
    <property type="match status" value="1"/>
</dbReference>
<dbReference type="GO" id="GO:0006298">
    <property type="term" value="P:mismatch repair"/>
    <property type="evidence" value="ECO:0007669"/>
    <property type="project" value="UniProtKB-UniRule"/>
</dbReference>
<comment type="similarity">
    <text evidence="1 4">Belongs to the DNA mismatch repair MutL/HexB family.</text>
</comment>
<dbReference type="InterPro" id="IPR042121">
    <property type="entry name" value="MutL_C_regsub"/>
</dbReference>
<dbReference type="Pfam" id="PF08676">
    <property type="entry name" value="MutL_C"/>
    <property type="match status" value="1"/>
</dbReference>
<dbReference type="PANTHER" id="PTHR10073:SF12">
    <property type="entry name" value="DNA MISMATCH REPAIR PROTEIN MLH1"/>
    <property type="match status" value="1"/>
</dbReference>
<evidence type="ECO:0000256" key="1">
    <source>
        <dbReference type="ARBA" id="ARBA00006082"/>
    </source>
</evidence>
<dbReference type="CDD" id="cd00782">
    <property type="entry name" value="MutL_Trans"/>
    <property type="match status" value="1"/>
</dbReference>
<keyword evidence="8" id="KW-0540">Nuclease</keyword>
<keyword evidence="3 4" id="KW-0234">DNA repair</keyword>
<evidence type="ECO:0000259" key="7">
    <source>
        <dbReference type="SMART" id="SM01340"/>
    </source>
</evidence>
<evidence type="ECO:0000256" key="4">
    <source>
        <dbReference type="HAMAP-Rule" id="MF_00149"/>
    </source>
</evidence>
<dbReference type="InterPro" id="IPR036890">
    <property type="entry name" value="HATPase_C_sf"/>
</dbReference>
<dbReference type="FunFam" id="3.30.565.10:FF:000003">
    <property type="entry name" value="DNA mismatch repair endonuclease MutL"/>
    <property type="match status" value="1"/>
</dbReference>
<dbReference type="CDD" id="cd16926">
    <property type="entry name" value="HATPase_MutL-MLH-PMS-like"/>
    <property type="match status" value="1"/>
</dbReference>
<dbReference type="GO" id="GO:0004519">
    <property type="term" value="F:endonuclease activity"/>
    <property type="evidence" value="ECO:0007669"/>
    <property type="project" value="UniProtKB-KW"/>
</dbReference>
<dbReference type="GO" id="GO:0005524">
    <property type="term" value="F:ATP binding"/>
    <property type="evidence" value="ECO:0007669"/>
    <property type="project" value="InterPro"/>
</dbReference>
<keyword evidence="8" id="KW-0378">Hydrolase</keyword>
<dbReference type="SUPFAM" id="SSF118116">
    <property type="entry name" value="DNA mismatch repair protein MutL"/>
    <property type="match status" value="1"/>
</dbReference>
<dbReference type="Gene3D" id="3.30.1540.20">
    <property type="entry name" value="MutL, C-terminal domain, dimerisation subdomain"/>
    <property type="match status" value="1"/>
</dbReference>
<dbReference type="InterPro" id="IPR014762">
    <property type="entry name" value="DNA_mismatch_repair_CS"/>
</dbReference>
<evidence type="ECO:0000256" key="3">
    <source>
        <dbReference type="ARBA" id="ARBA00023204"/>
    </source>
</evidence>
<dbReference type="InterPro" id="IPR014721">
    <property type="entry name" value="Ribsml_uS5_D2-typ_fold_subgr"/>
</dbReference>
<organism evidence="8 9">
    <name type="scientific">Candidatus Allocopromorpha excrementipullorum</name>
    <dbReference type="NCBI Taxonomy" id="2840743"/>
    <lineage>
        <taxon>Bacteria</taxon>
        <taxon>Bacillati</taxon>
        <taxon>Bacillota</taxon>
        <taxon>Clostridia</taxon>
        <taxon>Eubacteriales</taxon>
        <taxon>Eubacteriaceae</taxon>
        <taxon>Eubacteriaceae incertae sedis</taxon>
        <taxon>Candidatus Allocopromorpha</taxon>
    </lineage>
</organism>
<evidence type="ECO:0000259" key="6">
    <source>
        <dbReference type="SMART" id="SM00853"/>
    </source>
</evidence>
<dbReference type="SUPFAM" id="SSF54211">
    <property type="entry name" value="Ribosomal protein S5 domain 2-like"/>
    <property type="match status" value="1"/>
</dbReference>
<dbReference type="InterPro" id="IPR037198">
    <property type="entry name" value="MutL_C_sf"/>
</dbReference>
<evidence type="ECO:0000256" key="2">
    <source>
        <dbReference type="ARBA" id="ARBA00022763"/>
    </source>
</evidence>
<protein>
    <recommendedName>
        <fullName evidence="4">DNA mismatch repair protein MutL</fullName>
    </recommendedName>
</protein>
<proteinExistence type="inferred from homology"/>
<keyword evidence="8" id="KW-0255">Endonuclease</keyword>
<dbReference type="GO" id="GO:0140664">
    <property type="term" value="F:ATP-dependent DNA damage sensor activity"/>
    <property type="evidence" value="ECO:0007669"/>
    <property type="project" value="InterPro"/>
</dbReference>
<evidence type="ECO:0000256" key="5">
    <source>
        <dbReference type="SAM" id="MobiDB-lite"/>
    </source>
</evidence>
<dbReference type="InterPro" id="IPR020667">
    <property type="entry name" value="DNA_mismatch_repair_MutL"/>
</dbReference>
<dbReference type="InterPro" id="IPR013507">
    <property type="entry name" value="DNA_mismatch_S5_2-like"/>
</dbReference>
<feature type="region of interest" description="Disordered" evidence="5">
    <location>
        <begin position="338"/>
        <end position="402"/>
    </location>
</feature>
<dbReference type="GO" id="GO:0032300">
    <property type="term" value="C:mismatch repair complex"/>
    <property type="evidence" value="ECO:0007669"/>
    <property type="project" value="InterPro"/>
</dbReference>
<dbReference type="Gene3D" id="3.30.565.10">
    <property type="entry name" value="Histidine kinase-like ATPase, C-terminal domain"/>
    <property type="match status" value="1"/>
</dbReference>
<dbReference type="AlphaFoldDB" id="A0A9D1N792"/>
<dbReference type="GO" id="GO:0030983">
    <property type="term" value="F:mismatched DNA binding"/>
    <property type="evidence" value="ECO:0007669"/>
    <property type="project" value="InterPro"/>
</dbReference>
<accession>A0A9D1N792</accession>
<feature type="compositionally biased region" description="Basic and acidic residues" evidence="5">
    <location>
        <begin position="389"/>
        <end position="402"/>
    </location>
</feature>
<dbReference type="Gene3D" id="3.30.230.10">
    <property type="match status" value="1"/>
</dbReference>
<dbReference type="InterPro" id="IPR038973">
    <property type="entry name" value="MutL/Mlh/Pms-like"/>
</dbReference>
<reference evidence="8" key="2">
    <citation type="journal article" date="2021" name="PeerJ">
        <title>Extensive microbial diversity within the chicken gut microbiome revealed by metagenomics and culture.</title>
        <authorList>
            <person name="Gilroy R."/>
            <person name="Ravi A."/>
            <person name="Getino M."/>
            <person name="Pursley I."/>
            <person name="Horton D.L."/>
            <person name="Alikhan N.F."/>
            <person name="Baker D."/>
            <person name="Gharbi K."/>
            <person name="Hall N."/>
            <person name="Watson M."/>
            <person name="Adriaenssens E.M."/>
            <person name="Foster-Nyarko E."/>
            <person name="Jarju S."/>
            <person name="Secka A."/>
            <person name="Antonio M."/>
            <person name="Oren A."/>
            <person name="Chaudhuri R.R."/>
            <person name="La Ragione R."/>
            <person name="Hildebrand F."/>
            <person name="Pallen M.J."/>
        </authorList>
    </citation>
    <scope>NUCLEOTIDE SEQUENCE</scope>
    <source>
        <strain evidence="8">ChiSjej4B22-8349</strain>
    </source>
</reference>
<dbReference type="Pfam" id="PF13589">
    <property type="entry name" value="HATPase_c_3"/>
    <property type="match status" value="1"/>
</dbReference>
<dbReference type="InterPro" id="IPR020568">
    <property type="entry name" value="Ribosomal_Su5_D2-typ_SF"/>
</dbReference>
<comment type="function">
    <text evidence="4">This protein is involved in the repair of mismatches in DNA. It is required for dam-dependent methyl-directed DNA mismatch repair. May act as a 'molecular matchmaker', a protein that promotes the formation of a stable complex between two or more DNA-binding proteins in an ATP-dependent manner without itself being part of a final effector complex.</text>
</comment>
<feature type="domain" description="MutL C-terminal dimerisation" evidence="6">
    <location>
        <begin position="442"/>
        <end position="583"/>
    </location>
</feature>
<dbReference type="SMART" id="SM01340">
    <property type="entry name" value="DNA_mis_repair"/>
    <property type="match status" value="1"/>
</dbReference>
<dbReference type="SMART" id="SM00853">
    <property type="entry name" value="MutL_C"/>
    <property type="match status" value="1"/>
</dbReference>
<dbReference type="InterPro" id="IPR014790">
    <property type="entry name" value="MutL_C"/>
</dbReference>
<evidence type="ECO:0000313" key="9">
    <source>
        <dbReference type="Proteomes" id="UP000824130"/>
    </source>
</evidence>
<gene>
    <name evidence="4 8" type="primary">mutL</name>
    <name evidence="8" type="ORF">IAD25_04835</name>
</gene>
<evidence type="ECO:0000313" key="8">
    <source>
        <dbReference type="EMBL" id="HIU96022.1"/>
    </source>
</evidence>
<dbReference type="Pfam" id="PF01119">
    <property type="entry name" value="DNA_mis_repair"/>
    <property type="match status" value="1"/>
</dbReference>
<keyword evidence="2 4" id="KW-0227">DNA damage</keyword>
<dbReference type="Proteomes" id="UP000824130">
    <property type="component" value="Unassembled WGS sequence"/>
</dbReference>